<organism evidence="2 3">
    <name type="scientific">Fasciola hepatica</name>
    <name type="common">Liver fluke</name>
    <dbReference type="NCBI Taxonomy" id="6192"/>
    <lineage>
        <taxon>Eukaryota</taxon>
        <taxon>Metazoa</taxon>
        <taxon>Spiralia</taxon>
        <taxon>Lophotrochozoa</taxon>
        <taxon>Platyhelminthes</taxon>
        <taxon>Trematoda</taxon>
        <taxon>Digenea</taxon>
        <taxon>Plagiorchiida</taxon>
        <taxon>Echinostomata</taxon>
        <taxon>Echinostomatoidea</taxon>
        <taxon>Fasciolidae</taxon>
        <taxon>Fasciola</taxon>
    </lineage>
</organism>
<feature type="chain" id="PRO_5020033171" evidence="1">
    <location>
        <begin position="23"/>
        <end position="114"/>
    </location>
</feature>
<dbReference type="AlphaFoldDB" id="A0A4E0RYV7"/>
<keyword evidence="1" id="KW-0732">Signal</keyword>
<accession>A0A4E0RYV7</accession>
<dbReference type="EMBL" id="JXXN02003130">
    <property type="protein sequence ID" value="THD21930.1"/>
    <property type="molecule type" value="Genomic_DNA"/>
</dbReference>
<dbReference type="Proteomes" id="UP000230066">
    <property type="component" value="Unassembled WGS sequence"/>
</dbReference>
<name>A0A4E0RYV7_FASHE</name>
<comment type="caution">
    <text evidence="2">The sequence shown here is derived from an EMBL/GenBank/DDBJ whole genome shotgun (WGS) entry which is preliminary data.</text>
</comment>
<sequence>MSIWSVSCCAILFLSYLPRGHCLELSASDITKYTDFLKDYLPGRLEYISLAAIECQLRVYPQYVEISNDLNKIKVGLSDNICLQLVLPKASELEAKKDKIHLPRTIDCKENVTE</sequence>
<reference evidence="2" key="1">
    <citation type="submission" date="2019-03" db="EMBL/GenBank/DDBJ databases">
        <title>Improved annotation for the trematode Fasciola hepatica.</title>
        <authorList>
            <person name="Choi Y.-J."/>
            <person name="Martin J."/>
            <person name="Mitreva M."/>
        </authorList>
    </citation>
    <scope>NUCLEOTIDE SEQUENCE [LARGE SCALE GENOMIC DNA]</scope>
</reference>
<evidence type="ECO:0000256" key="1">
    <source>
        <dbReference type="SAM" id="SignalP"/>
    </source>
</evidence>
<feature type="signal peptide" evidence="1">
    <location>
        <begin position="1"/>
        <end position="22"/>
    </location>
</feature>
<proteinExistence type="predicted"/>
<keyword evidence="3" id="KW-1185">Reference proteome</keyword>
<evidence type="ECO:0000313" key="3">
    <source>
        <dbReference type="Proteomes" id="UP000230066"/>
    </source>
</evidence>
<protein>
    <submittedName>
        <fullName evidence="2">Uncharacterized protein</fullName>
    </submittedName>
</protein>
<gene>
    <name evidence="2" type="ORF">D915_007495</name>
</gene>
<evidence type="ECO:0000313" key="2">
    <source>
        <dbReference type="EMBL" id="THD21930.1"/>
    </source>
</evidence>